<dbReference type="Pfam" id="PF18052">
    <property type="entry name" value="Rx_N"/>
    <property type="match status" value="1"/>
</dbReference>
<dbReference type="InterPro" id="IPR044974">
    <property type="entry name" value="Disease_R_plants"/>
</dbReference>
<dbReference type="CDD" id="cd14798">
    <property type="entry name" value="RX-CC_like"/>
    <property type="match status" value="1"/>
</dbReference>
<dbReference type="InterPro" id="IPR041118">
    <property type="entry name" value="Rx_N"/>
</dbReference>
<keyword evidence="6" id="KW-0175">Coiled coil</keyword>
<proteinExistence type="inferred from homology"/>
<comment type="similarity">
    <text evidence="1">Belongs to the disease resistance NB-LRR family.</text>
</comment>
<dbReference type="InterPro" id="IPR055414">
    <property type="entry name" value="LRR_R13L4/SHOC2-like"/>
</dbReference>
<dbReference type="GO" id="GO:0051707">
    <property type="term" value="P:response to other organism"/>
    <property type="evidence" value="ECO:0007669"/>
    <property type="project" value="UniProtKB-ARBA"/>
</dbReference>
<dbReference type="InterPro" id="IPR027417">
    <property type="entry name" value="P-loop_NTPase"/>
</dbReference>
<organism evidence="12 13">
    <name type="scientific">Urochloa decumbens</name>
    <dbReference type="NCBI Taxonomy" id="240449"/>
    <lineage>
        <taxon>Eukaryota</taxon>
        <taxon>Viridiplantae</taxon>
        <taxon>Streptophyta</taxon>
        <taxon>Embryophyta</taxon>
        <taxon>Tracheophyta</taxon>
        <taxon>Spermatophyta</taxon>
        <taxon>Magnoliopsida</taxon>
        <taxon>Liliopsida</taxon>
        <taxon>Poales</taxon>
        <taxon>Poaceae</taxon>
        <taxon>PACMAD clade</taxon>
        <taxon>Panicoideae</taxon>
        <taxon>Panicodae</taxon>
        <taxon>Paniceae</taxon>
        <taxon>Melinidinae</taxon>
        <taxon>Urochloa</taxon>
    </lineage>
</organism>
<evidence type="ECO:0000259" key="9">
    <source>
        <dbReference type="Pfam" id="PF18052"/>
    </source>
</evidence>
<sequence length="724" mass="81358">MADAIVGPLLSKLQDVAVTEAKALAAVGGEIEKLGDKLMWLQALVYETDLRSRHDGSRFVRVLACQVREVAFEAEDAVDQFYLKGDLSRRFGLSQRFGRNWGRAAVEFIVNFRTHICVRFILSSRIQSMNARLEEIINNNSKYGMVQGSSGDGMAWRASRAIAPMRDDWENLSVKFELKGRKNEKEELEKKLMDDSAGPDVIHVVGVGGIGKRALLRQACESEPIKGHFPVRLCMSFPRGVSDSSIIAKQIKEKVDKELSWCNKPGQVARCLVVIESPIRATTWSNVEPKLLQKAGHGSKIVMLAEASRQEQMECIIELKNLSKSVSITLFNHEVGLAKKRRSDYATAMMNTIRENIEAITSGSKIKNKSCKNEPTLMRKLLHGSPFLRVIHLEGLDLGPELPDKIGEMVHLQYLLVRHRGLKKLPSSVGNLGRLQTVDVRGTEVRELPKSLWKIQTLRHVLGDRFKFPKSTGDLKLMQTLETVAIQHVHNVHMWCKATGKRRKQFGLRFLHKLRIVELKVSQQEDLETILKDLSYLESLGASSVVGACLDHVASLELDGKLLLCIPDENLGFSSVPRCLLSLTRLVLRRTNIRQYFIHVIAKLPTLAELEMQNGSYVGEEVVFCNHGFNSLAVLRITSLVNLKRITVHTVTTRRNKAIEPKFIEMYMAKIDNFEPNTSSCSFCNTTIIRGQVDVWQHPRAVGNNQANLSDEEGGTPPCLPSYR</sequence>
<evidence type="ECO:0000313" key="11">
    <source>
        <dbReference type="EMBL" id="CAL4980498.1"/>
    </source>
</evidence>
<gene>
    <name evidence="11" type="ORF">URODEC1_LOCUS55688</name>
    <name evidence="12" type="ORF">URODEC1_LOCUS55689</name>
</gene>
<evidence type="ECO:0008006" key="14">
    <source>
        <dbReference type="Google" id="ProtNLM"/>
    </source>
</evidence>
<dbReference type="PANTHER" id="PTHR23155">
    <property type="entry name" value="DISEASE RESISTANCE PROTEIN RP"/>
    <property type="match status" value="1"/>
</dbReference>
<dbReference type="Gene3D" id="3.80.10.10">
    <property type="entry name" value="Ribonuclease Inhibitor"/>
    <property type="match status" value="1"/>
</dbReference>
<dbReference type="EMBL" id="OZ075131">
    <property type="protein sequence ID" value="CAL4980498.1"/>
    <property type="molecule type" value="Genomic_DNA"/>
</dbReference>
<dbReference type="Gene3D" id="3.40.50.300">
    <property type="entry name" value="P-loop containing nucleotide triphosphate hydrolases"/>
    <property type="match status" value="1"/>
</dbReference>
<dbReference type="SUPFAM" id="SSF52540">
    <property type="entry name" value="P-loop containing nucleoside triphosphate hydrolases"/>
    <property type="match status" value="1"/>
</dbReference>
<evidence type="ECO:0000256" key="4">
    <source>
        <dbReference type="ARBA" id="ARBA00022741"/>
    </source>
</evidence>
<evidence type="ECO:0000256" key="7">
    <source>
        <dbReference type="SAM" id="MobiDB-lite"/>
    </source>
</evidence>
<dbReference type="InterPro" id="IPR032675">
    <property type="entry name" value="LRR_dom_sf"/>
</dbReference>
<feature type="domain" description="Disease resistance R13L4/SHOC-2-like LRR" evidence="10">
    <location>
        <begin position="382"/>
        <end position="638"/>
    </location>
</feature>
<feature type="domain" description="Disease resistance N-terminal" evidence="9">
    <location>
        <begin position="5"/>
        <end position="89"/>
    </location>
</feature>
<dbReference type="Pfam" id="PF00931">
    <property type="entry name" value="NB-ARC"/>
    <property type="match status" value="1"/>
</dbReference>
<dbReference type="Pfam" id="PF23598">
    <property type="entry name" value="LRR_14"/>
    <property type="match status" value="1"/>
</dbReference>
<keyword evidence="13" id="KW-1185">Reference proteome</keyword>
<evidence type="ECO:0000256" key="2">
    <source>
        <dbReference type="ARBA" id="ARBA00022614"/>
    </source>
</evidence>
<evidence type="ECO:0000259" key="8">
    <source>
        <dbReference type="Pfam" id="PF00931"/>
    </source>
</evidence>
<dbReference type="InterPro" id="IPR038005">
    <property type="entry name" value="RX-like_CC"/>
</dbReference>
<dbReference type="InterPro" id="IPR002182">
    <property type="entry name" value="NB-ARC"/>
</dbReference>
<protein>
    <recommendedName>
        <fullName evidence="14">Disease resistance protein RPM1</fullName>
    </recommendedName>
</protein>
<keyword evidence="5" id="KW-0611">Plant defense</keyword>
<dbReference type="EMBL" id="OZ075131">
    <property type="protein sequence ID" value="CAL4980510.1"/>
    <property type="molecule type" value="Genomic_DNA"/>
</dbReference>
<keyword evidence="2" id="KW-0433">Leucine-rich repeat</keyword>
<feature type="domain" description="NB-ARC" evidence="8">
    <location>
        <begin position="182"/>
        <end position="263"/>
    </location>
</feature>
<dbReference type="Proteomes" id="UP001497457">
    <property type="component" value="Chromosome 21rd"/>
</dbReference>
<dbReference type="GO" id="GO:0006952">
    <property type="term" value="P:defense response"/>
    <property type="evidence" value="ECO:0007669"/>
    <property type="project" value="UniProtKB-KW"/>
</dbReference>
<keyword evidence="4" id="KW-0547">Nucleotide-binding</keyword>
<evidence type="ECO:0000256" key="1">
    <source>
        <dbReference type="ARBA" id="ARBA00008894"/>
    </source>
</evidence>
<evidence type="ECO:0000313" key="12">
    <source>
        <dbReference type="EMBL" id="CAL4980510.1"/>
    </source>
</evidence>
<dbReference type="PANTHER" id="PTHR23155:SF1205">
    <property type="entry name" value="DISEASE RESISTANCE PROTEIN RPM1"/>
    <property type="match status" value="1"/>
</dbReference>
<evidence type="ECO:0000256" key="3">
    <source>
        <dbReference type="ARBA" id="ARBA00022737"/>
    </source>
</evidence>
<accession>A0ABC9AIE8</accession>
<feature type="region of interest" description="Disordered" evidence="7">
    <location>
        <begin position="704"/>
        <end position="724"/>
    </location>
</feature>
<reference evidence="12 13" key="1">
    <citation type="submission" date="2024-10" db="EMBL/GenBank/DDBJ databases">
        <authorList>
            <person name="Ryan C."/>
        </authorList>
    </citation>
    <scope>NUCLEOTIDE SEQUENCE [LARGE SCALE GENOMIC DNA]</scope>
</reference>
<dbReference type="Gene3D" id="1.20.5.4130">
    <property type="match status" value="1"/>
</dbReference>
<dbReference type="AlphaFoldDB" id="A0ABC9AIE8"/>
<evidence type="ECO:0000256" key="5">
    <source>
        <dbReference type="ARBA" id="ARBA00022821"/>
    </source>
</evidence>
<evidence type="ECO:0000313" key="13">
    <source>
        <dbReference type="Proteomes" id="UP001497457"/>
    </source>
</evidence>
<dbReference type="SUPFAM" id="SSF52058">
    <property type="entry name" value="L domain-like"/>
    <property type="match status" value="1"/>
</dbReference>
<dbReference type="GO" id="GO:0000166">
    <property type="term" value="F:nucleotide binding"/>
    <property type="evidence" value="ECO:0007669"/>
    <property type="project" value="UniProtKB-KW"/>
</dbReference>
<name>A0ABC9AIE8_9POAL</name>
<evidence type="ECO:0000256" key="6">
    <source>
        <dbReference type="ARBA" id="ARBA00023054"/>
    </source>
</evidence>
<evidence type="ECO:0000259" key="10">
    <source>
        <dbReference type="Pfam" id="PF23598"/>
    </source>
</evidence>
<keyword evidence="3" id="KW-0677">Repeat</keyword>